<evidence type="ECO:0000313" key="2">
    <source>
        <dbReference type="Proteomes" id="UP000824010"/>
    </source>
</evidence>
<keyword evidence="2" id="KW-1185">Reference proteome</keyword>
<dbReference type="EMBL" id="CP077077">
    <property type="protein sequence ID" value="QXH54623.1"/>
    <property type="molecule type" value="Genomic_DNA"/>
</dbReference>
<protein>
    <submittedName>
        <fullName evidence="1">Uncharacterized protein</fullName>
    </submittedName>
</protein>
<organism evidence="1 2">
    <name type="scientific">Pseudomonas maumuensis</name>
    <dbReference type="NCBI Taxonomy" id="2842354"/>
    <lineage>
        <taxon>Bacteria</taxon>
        <taxon>Pseudomonadati</taxon>
        <taxon>Pseudomonadota</taxon>
        <taxon>Gammaproteobacteria</taxon>
        <taxon>Pseudomonadales</taxon>
        <taxon>Pseudomonadaceae</taxon>
        <taxon>Pseudomonas</taxon>
    </lineage>
</organism>
<sequence>MVFNECSLIESVINTLDQARKAENACDRAIRQPLTDAIGLNESYFAASQELQTHLQAAFREICLLAEKLGVPQGLSTFQRDFEKAFGTSELEPCLEEGRAFSPALTVLEVFFNSLQLISGHTHTTANQAFEHILRSTPKMFEDLFEPPTNEAEVRNAVLKVAQFAFPDIQREAVIPVH</sequence>
<name>A0ABX8NE40_9PSED</name>
<dbReference type="RefSeq" id="WP_217866149.1">
    <property type="nucleotide sequence ID" value="NZ_CP077077.1"/>
</dbReference>
<gene>
    <name evidence="1" type="ORF">KSS90_14745</name>
</gene>
<proteinExistence type="predicted"/>
<reference evidence="1 2" key="1">
    <citation type="journal article" date="2021" name="Microorganisms">
        <title>The Ever-Expanding Pseudomonas Genus: Description of 43 New Species and Partition of the Pseudomonas putida Group.</title>
        <authorList>
            <person name="Girard L."/>
            <person name="Lood C."/>
            <person name="Hofte M."/>
            <person name="Vandamme P."/>
            <person name="Rokni-Zadeh H."/>
            <person name="van Noort V."/>
            <person name="Lavigne R."/>
            <person name="De Mot R."/>
        </authorList>
    </citation>
    <scope>NUCLEOTIDE SEQUENCE [LARGE SCALE GENOMIC DNA]</scope>
    <source>
        <strain evidence="1 2">COW77</strain>
    </source>
</reference>
<evidence type="ECO:0000313" key="1">
    <source>
        <dbReference type="EMBL" id="QXH54623.1"/>
    </source>
</evidence>
<dbReference type="Proteomes" id="UP000824010">
    <property type="component" value="Chromosome"/>
</dbReference>
<accession>A0ABX8NE40</accession>